<dbReference type="RefSeq" id="WP_011066658.1">
    <property type="nucleotide sequence ID" value="NC_004193.1"/>
</dbReference>
<dbReference type="InterPro" id="IPR014962">
    <property type="entry name" value="YolD"/>
</dbReference>
<reference evidence="1 2" key="2">
    <citation type="journal article" date="2002" name="Nucleic Acids Res.">
        <title>Genome sequence of Oceanobacillus iheyensis isolated from the Iheya Ridge and its unexpected adaptive capabilities to extreme environments.</title>
        <authorList>
            <person name="Takami H."/>
            <person name="Takaki Y."/>
            <person name="Uchiyama I."/>
        </authorList>
    </citation>
    <scope>NUCLEOTIDE SEQUENCE [LARGE SCALE GENOMIC DNA]</scope>
    <source>
        <strain evidence="2">DSM 14371 / CIP 107618 / JCM 11309 / KCTC 3954 / HTE831</strain>
    </source>
</reference>
<dbReference type="HOGENOM" id="CLU_131538_3_0_9"/>
<protein>
    <recommendedName>
        <fullName evidence="3">YolD-like family protein</fullName>
    </recommendedName>
</protein>
<dbReference type="Pfam" id="PF08863">
    <property type="entry name" value="YolD"/>
    <property type="match status" value="1"/>
</dbReference>
<name>Q8EP51_OCEIH</name>
<dbReference type="PANTHER" id="PTHR40051">
    <property type="entry name" value="IG HYPOTHETICAL 15966"/>
    <property type="match status" value="1"/>
</dbReference>
<dbReference type="KEGG" id="oih:OB2266"/>
<dbReference type="eggNOG" id="ENOG5033B0A">
    <property type="taxonomic scope" value="Bacteria"/>
</dbReference>
<evidence type="ECO:0008006" key="3">
    <source>
        <dbReference type="Google" id="ProtNLM"/>
    </source>
</evidence>
<evidence type="ECO:0000313" key="2">
    <source>
        <dbReference type="Proteomes" id="UP000000822"/>
    </source>
</evidence>
<keyword evidence="2" id="KW-1185">Reference proteome</keyword>
<gene>
    <name evidence="1" type="ordered locus">OB2266</name>
</gene>
<evidence type="ECO:0000313" key="1">
    <source>
        <dbReference type="EMBL" id="BAC14222.1"/>
    </source>
</evidence>
<organism evidence="1 2">
    <name type="scientific">Oceanobacillus iheyensis (strain DSM 14371 / CIP 107618 / JCM 11309 / KCTC 3954 / HTE831)</name>
    <dbReference type="NCBI Taxonomy" id="221109"/>
    <lineage>
        <taxon>Bacteria</taxon>
        <taxon>Bacillati</taxon>
        <taxon>Bacillota</taxon>
        <taxon>Bacilli</taxon>
        <taxon>Bacillales</taxon>
        <taxon>Bacillaceae</taxon>
        <taxon>Oceanobacillus</taxon>
    </lineage>
</organism>
<dbReference type="STRING" id="221109.gene:10734514"/>
<dbReference type="PhylomeDB" id="Q8EP51"/>
<dbReference type="EMBL" id="BA000028">
    <property type="protein sequence ID" value="BAC14222.1"/>
    <property type="molecule type" value="Genomic_DNA"/>
</dbReference>
<reference evidence="1 2" key="1">
    <citation type="journal article" date="2001" name="FEMS Microbiol. Lett.">
        <title>Oceanobacillus iheyensis gen. nov., sp. nov., a deep-sea extremely halotolerant and alkaliphilic species isolated from a depth of 1050 m on the Iheya Ridge.</title>
        <authorList>
            <person name="Lu J."/>
            <person name="Nogi Y."/>
            <person name="Takami H."/>
        </authorList>
    </citation>
    <scope>NUCLEOTIDE SEQUENCE [LARGE SCALE GENOMIC DNA]</scope>
    <source>
        <strain evidence="2">DSM 14371 / CIP 107618 / JCM 11309 / KCTC 3954 / HTE831</strain>
    </source>
</reference>
<dbReference type="PANTHER" id="PTHR40051:SF1">
    <property type="entry name" value="YOLD-LIKE FAMILY PROTEIN"/>
    <property type="match status" value="1"/>
</dbReference>
<accession>Q8EP51</accession>
<dbReference type="Proteomes" id="UP000000822">
    <property type="component" value="Chromosome"/>
</dbReference>
<sequence length="107" mass="12472">MNDRGSIKWTAMMLPEHVEYLRKKKKESQKISKPVIDAQQLDYMEQQLQFATINNSSITITYYDDGEMQTTTCQASNIKVTKKHLQLNMDNDTLEFPLNNLLNIESE</sequence>
<dbReference type="OrthoDB" id="1644322at2"/>
<proteinExistence type="predicted"/>
<dbReference type="AlphaFoldDB" id="Q8EP51"/>